<dbReference type="AlphaFoldDB" id="A0A928VM58"/>
<protein>
    <recommendedName>
        <fullName evidence="3">DALR anticodon binding domain-containing protein</fullName>
    </recommendedName>
</protein>
<reference evidence="1" key="1">
    <citation type="submission" date="2020-10" db="EMBL/GenBank/DDBJ databases">
        <authorList>
            <person name="Castelo-Branco R."/>
            <person name="Eusebio N."/>
            <person name="Adriana R."/>
            <person name="Vieira A."/>
            <person name="Brugerolle De Fraissinette N."/>
            <person name="Rezende De Castro R."/>
            <person name="Schneider M.P."/>
            <person name="Vasconcelos V."/>
            <person name="Leao P.N."/>
        </authorList>
    </citation>
    <scope>NUCLEOTIDE SEQUENCE</scope>
    <source>
        <strain evidence="1">LEGE 11480</strain>
    </source>
</reference>
<name>A0A928VM58_9CYAN</name>
<comment type="caution">
    <text evidence="1">The sequence shown here is derived from an EMBL/GenBank/DDBJ whole genome shotgun (WGS) entry which is preliminary data.</text>
</comment>
<dbReference type="EMBL" id="JADEXQ010000004">
    <property type="protein sequence ID" value="MBE9028544.1"/>
    <property type="molecule type" value="Genomic_DNA"/>
</dbReference>
<gene>
    <name evidence="1" type="ORF">IQ266_02080</name>
</gene>
<dbReference type="RefSeq" id="WP_264323368.1">
    <property type="nucleotide sequence ID" value="NZ_JADEXQ010000004.1"/>
</dbReference>
<proteinExistence type="predicted"/>
<evidence type="ECO:0000313" key="1">
    <source>
        <dbReference type="EMBL" id="MBE9028544.1"/>
    </source>
</evidence>
<organism evidence="1 2">
    <name type="scientific">Romeriopsis navalis LEGE 11480</name>
    <dbReference type="NCBI Taxonomy" id="2777977"/>
    <lineage>
        <taxon>Bacteria</taxon>
        <taxon>Bacillati</taxon>
        <taxon>Cyanobacteriota</taxon>
        <taxon>Cyanophyceae</taxon>
        <taxon>Leptolyngbyales</taxon>
        <taxon>Leptolyngbyaceae</taxon>
        <taxon>Romeriopsis</taxon>
        <taxon>Romeriopsis navalis</taxon>
    </lineage>
</organism>
<evidence type="ECO:0000313" key="2">
    <source>
        <dbReference type="Proteomes" id="UP000625316"/>
    </source>
</evidence>
<dbReference type="Proteomes" id="UP000625316">
    <property type="component" value="Unassembled WGS sequence"/>
</dbReference>
<accession>A0A928VM58</accession>
<keyword evidence="2" id="KW-1185">Reference proteome</keyword>
<evidence type="ECO:0008006" key="3">
    <source>
        <dbReference type="Google" id="ProtNLM"/>
    </source>
</evidence>
<sequence>MAISSFLLKPTDISLRVFSLVQLYTAIYLGRDIFDTGPGAIPLEGVPSEIAEEAIYKWFQRPILRLSTDCVKVHYYSAISLAIAPALQRSPQTISQWIVNSVVHATELTVLSSPDPYAVSLHVELLTTDQGGIEWCLSPTTLSLWVQHAGRAILTMPLPTLVAPQAFMTSDLLWRGLYAYARCCALSRVTLPADAASQVLNIHPELTMDAVEPRTLIKLMQTIDELSDVGFPIHPELYIKSVATVVEAFEHLERRDFRRTARSSTAFTLGLVILIKSLLFQLLQVGLGIEVTEKI</sequence>